<dbReference type="CDD" id="cd00067">
    <property type="entry name" value="GAL4"/>
    <property type="match status" value="1"/>
</dbReference>
<dbReference type="VEuPathDB" id="FungiDB:ASPSYDRAFT_179790"/>
<keyword evidence="5" id="KW-0539">Nucleus</keyword>
<keyword evidence="9" id="KW-1185">Reference proteome</keyword>
<dbReference type="PROSITE" id="PS00463">
    <property type="entry name" value="ZN2_CY6_FUNGAL_1"/>
    <property type="match status" value="1"/>
</dbReference>
<dbReference type="PANTHER" id="PTHR31644:SF1">
    <property type="entry name" value="ZN(II)2CYS6 TRANSCRIPTION FACTOR (EUROFUNG)"/>
    <property type="match status" value="1"/>
</dbReference>
<dbReference type="STRING" id="1036612.A0A1L9TG11"/>
<keyword evidence="1" id="KW-0479">Metal-binding</keyword>
<dbReference type="GO" id="GO:0000981">
    <property type="term" value="F:DNA-binding transcription factor activity, RNA polymerase II-specific"/>
    <property type="evidence" value="ECO:0007669"/>
    <property type="project" value="InterPro"/>
</dbReference>
<evidence type="ECO:0000256" key="3">
    <source>
        <dbReference type="ARBA" id="ARBA00023125"/>
    </source>
</evidence>
<dbReference type="PANTHER" id="PTHR31644">
    <property type="entry name" value="TRANSCRIPTIONAL ACTIVATOR ARO80-RELATED"/>
    <property type="match status" value="1"/>
</dbReference>
<keyword evidence="3" id="KW-0238">DNA-binding</keyword>
<dbReference type="InterPro" id="IPR052780">
    <property type="entry name" value="AAA_Catabolism_Regulators"/>
</dbReference>
<dbReference type="EMBL" id="KV878587">
    <property type="protein sequence ID" value="OJJ58369.1"/>
    <property type="molecule type" value="Genomic_DNA"/>
</dbReference>
<dbReference type="Pfam" id="PF04082">
    <property type="entry name" value="Fungal_trans"/>
    <property type="match status" value="1"/>
</dbReference>
<dbReference type="InterPro" id="IPR007219">
    <property type="entry name" value="XnlR_reg_dom"/>
</dbReference>
<proteinExistence type="predicted"/>
<evidence type="ECO:0000259" key="7">
    <source>
        <dbReference type="PROSITE" id="PS50048"/>
    </source>
</evidence>
<evidence type="ECO:0000256" key="1">
    <source>
        <dbReference type="ARBA" id="ARBA00022723"/>
    </source>
</evidence>
<keyword evidence="4" id="KW-0804">Transcription</keyword>
<evidence type="ECO:0000313" key="9">
    <source>
        <dbReference type="Proteomes" id="UP000184356"/>
    </source>
</evidence>
<dbReference type="GeneID" id="63759562"/>
<dbReference type="SMART" id="SM00906">
    <property type="entry name" value="Fungal_trans"/>
    <property type="match status" value="1"/>
</dbReference>
<evidence type="ECO:0000313" key="8">
    <source>
        <dbReference type="EMBL" id="OJJ58369.1"/>
    </source>
</evidence>
<sequence length="692" mass="76691">MTKGLGLRQYRACVRCRSRKTRCDLRGLGDPNKPPCVKCNREGVECVLATSRRGGDYSHLRRQKRHAAQRQENEGSTIPALPISSPENGSLHSTTSGDHVHDNLQNPSDALLILANAAGQPEDQSRAQDNGDNPYLLDRNARKVLLSTGGRHYIQNHHCTGVSENTGDTEGNPCISHPLLDNGTISLPLMLELLSVYRDSYHPFFPIVPVGVLNPSNIQQTLQHEAFLTTAILAIATKDRPDQSPCHTAICDHLRQRILDVVLGVPSTRHVCCVEGLLLLGEWTLLNFSQVDDGGGEAAWSIIGLAVRLAYRLRLEDSGFRGEGNELDPVAQRKRLAWTLTYLSDRQISIRMGQAFWCRGPALSVRFIAQDFPSLQPQSQSPLCEDYASWIQAQVELTTLFGNAHDILFASKSRTVELITRGDYVKYIDDTGKAMAAWQCAWRGITVSRALSGCLKIMLEYLRLYVNAFAFQAVLYRASRATVNPSSGPGVPLQDGGSSARLYFPDSTMASADARHIYEALDAAESLLQVFTEEFEEAQLRCMPTRFYLYEIHSSVFLYKAHASGAIPESRYGHTISLIQRFITLLQTIAINENHVASRYARLLHHLWFQLPPSPPEEARPDKCGMRPEPDNPFGTVDAPIVDASYGASLLEDIGLGPDALEGAEWMDGFFAMPPAFPYDLSMFLKQAEGPN</sequence>
<dbReference type="AlphaFoldDB" id="A0A1L9TG11"/>
<organism evidence="8 9">
    <name type="scientific">Aspergillus sydowii CBS 593.65</name>
    <dbReference type="NCBI Taxonomy" id="1036612"/>
    <lineage>
        <taxon>Eukaryota</taxon>
        <taxon>Fungi</taxon>
        <taxon>Dikarya</taxon>
        <taxon>Ascomycota</taxon>
        <taxon>Pezizomycotina</taxon>
        <taxon>Eurotiomycetes</taxon>
        <taxon>Eurotiomycetidae</taxon>
        <taxon>Eurotiales</taxon>
        <taxon>Aspergillaceae</taxon>
        <taxon>Aspergillus</taxon>
        <taxon>Aspergillus subgen. Nidulantes</taxon>
    </lineage>
</organism>
<feature type="region of interest" description="Disordered" evidence="6">
    <location>
        <begin position="55"/>
        <end position="104"/>
    </location>
</feature>
<evidence type="ECO:0000256" key="2">
    <source>
        <dbReference type="ARBA" id="ARBA00023015"/>
    </source>
</evidence>
<keyword evidence="2" id="KW-0805">Transcription regulation</keyword>
<dbReference type="GO" id="GO:0003677">
    <property type="term" value="F:DNA binding"/>
    <property type="evidence" value="ECO:0007669"/>
    <property type="project" value="UniProtKB-KW"/>
</dbReference>
<reference evidence="9" key="1">
    <citation type="journal article" date="2017" name="Genome Biol.">
        <title>Comparative genomics reveals high biological diversity and specific adaptations in the industrially and medically important fungal genus Aspergillus.</title>
        <authorList>
            <person name="de Vries R.P."/>
            <person name="Riley R."/>
            <person name="Wiebenga A."/>
            <person name="Aguilar-Osorio G."/>
            <person name="Amillis S."/>
            <person name="Uchima C.A."/>
            <person name="Anderluh G."/>
            <person name="Asadollahi M."/>
            <person name="Askin M."/>
            <person name="Barry K."/>
            <person name="Battaglia E."/>
            <person name="Bayram O."/>
            <person name="Benocci T."/>
            <person name="Braus-Stromeyer S.A."/>
            <person name="Caldana C."/>
            <person name="Canovas D."/>
            <person name="Cerqueira G.C."/>
            <person name="Chen F."/>
            <person name="Chen W."/>
            <person name="Choi C."/>
            <person name="Clum A."/>
            <person name="Dos Santos R.A."/>
            <person name="Damasio A.R."/>
            <person name="Diallinas G."/>
            <person name="Emri T."/>
            <person name="Fekete E."/>
            <person name="Flipphi M."/>
            <person name="Freyberg S."/>
            <person name="Gallo A."/>
            <person name="Gournas C."/>
            <person name="Habgood R."/>
            <person name="Hainaut M."/>
            <person name="Harispe M.L."/>
            <person name="Henrissat B."/>
            <person name="Hilden K.S."/>
            <person name="Hope R."/>
            <person name="Hossain A."/>
            <person name="Karabika E."/>
            <person name="Karaffa L."/>
            <person name="Karanyi Z."/>
            <person name="Krasevec N."/>
            <person name="Kuo A."/>
            <person name="Kusch H."/>
            <person name="LaButti K."/>
            <person name="Lagendijk E.L."/>
            <person name="Lapidus A."/>
            <person name="Levasseur A."/>
            <person name="Lindquist E."/>
            <person name="Lipzen A."/>
            <person name="Logrieco A.F."/>
            <person name="MacCabe A."/>
            <person name="Maekelae M.R."/>
            <person name="Malavazi I."/>
            <person name="Melin P."/>
            <person name="Meyer V."/>
            <person name="Mielnichuk N."/>
            <person name="Miskei M."/>
            <person name="Molnar A.P."/>
            <person name="Mule G."/>
            <person name="Ngan C.Y."/>
            <person name="Orejas M."/>
            <person name="Orosz E."/>
            <person name="Ouedraogo J.P."/>
            <person name="Overkamp K.M."/>
            <person name="Park H.-S."/>
            <person name="Perrone G."/>
            <person name="Piumi F."/>
            <person name="Punt P.J."/>
            <person name="Ram A.F."/>
            <person name="Ramon A."/>
            <person name="Rauscher S."/>
            <person name="Record E."/>
            <person name="Riano-Pachon D.M."/>
            <person name="Robert V."/>
            <person name="Roehrig J."/>
            <person name="Ruller R."/>
            <person name="Salamov A."/>
            <person name="Salih N.S."/>
            <person name="Samson R.A."/>
            <person name="Sandor E."/>
            <person name="Sanguinetti M."/>
            <person name="Schuetze T."/>
            <person name="Sepcic K."/>
            <person name="Shelest E."/>
            <person name="Sherlock G."/>
            <person name="Sophianopoulou V."/>
            <person name="Squina F.M."/>
            <person name="Sun H."/>
            <person name="Susca A."/>
            <person name="Todd R.B."/>
            <person name="Tsang A."/>
            <person name="Unkles S.E."/>
            <person name="van de Wiele N."/>
            <person name="van Rossen-Uffink D."/>
            <person name="Oliveira J.V."/>
            <person name="Vesth T.C."/>
            <person name="Visser J."/>
            <person name="Yu J.-H."/>
            <person name="Zhou M."/>
            <person name="Andersen M.R."/>
            <person name="Archer D.B."/>
            <person name="Baker S.E."/>
            <person name="Benoit I."/>
            <person name="Brakhage A.A."/>
            <person name="Braus G.H."/>
            <person name="Fischer R."/>
            <person name="Frisvad J.C."/>
            <person name="Goldman G.H."/>
            <person name="Houbraken J."/>
            <person name="Oakley B."/>
            <person name="Pocsi I."/>
            <person name="Scazzocchio C."/>
            <person name="Seiboth B."/>
            <person name="vanKuyk P.A."/>
            <person name="Wortman J."/>
            <person name="Dyer P.S."/>
            <person name="Grigoriev I.V."/>
        </authorList>
    </citation>
    <scope>NUCLEOTIDE SEQUENCE [LARGE SCALE GENOMIC DNA]</scope>
    <source>
        <strain evidence="9">CBS 593.65</strain>
    </source>
</reference>
<dbReference type="Gene3D" id="4.10.240.10">
    <property type="entry name" value="Zn(2)-C6 fungal-type DNA-binding domain"/>
    <property type="match status" value="1"/>
</dbReference>
<dbReference type="PROSITE" id="PS50048">
    <property type="entry name" value="ZN2_CY6_FUNGAL_2"/>
    <property type="match status" value="1"/>
</dbReference>
<accession>A0A1L9TG11</accession>
<name>A0A1L9TG11_9EURO</name>
<dbReference type="GO" id="GO:0005634">
    <property type="term" value="C:nucleus"/>
    <property type="evidence" value="ECO:0007669"/>
    <property type="project" value="TreeGrafter"/>
</dbReference>
<evidence type="ECO:0000256" key="4">
    <source>
        <dbReference type="ARBA" id="ARBA00023163"/>
    </source>
</evidence>
<dbReference type="OrthoDB" id="5818554at2759"/>
<evidence type="ECO:0000256" key="5">
    <source>
        <dbReference type="ARBA" id="ARBA00023242"/>
    </source>
</evidence>
<feature type="compositionally biased region" description="Polar residues" evidence="6">
    <location>
        <begin position="85"/>
        <end position="104"/>
    </location>
</feature>
<dbReference type="Pfam" id="PF00172">
    <property type="entry name" value="Zn_clus"/>
    <property type="match status" value="1"/>
</dbReference>
<dbReference type="SMART" id="SM00066">
    <property type="entry name" value="GAL4"/>
    <property type="match status" value="1"/>
</dbReference>
<dbReference type="SUPFAM" id="SSF57701">
    <property type="entry name" value="Zn2/Cys6 DNA-binding domain"/>
    <property type="match status" value="1"/>
</dbReference>
<dbReference type="GO" id="GO:0006351">
    <property type="term" value="P:DNA-templated transcription"/>
    <property type="evidence" value="ECO:0007669"/>
    <property type="project" value="InterPro"/>
</dbReference>
<dbReference type="Proteomes" id="UP000184356">
    <property type="component" value="Unassembled WGS sequence"/>
</dbReference>
<gene>
    <name evidence="8" type="ORF">ASPSYDRAFT_179790</name>
</gene>
<dbReference type="InterPro" id="IPR001138">
    <property type="entry name" value="Zn2Cys6_DnaBD"/>
</dbReference>
<dbReference type="CDD" id="cd12148">
    <property type="entry name" value="fungal_TF_MHR"/>
    <property type="match status" value="1"/>
</dbReference>
<dbReference type="RefSeq" id="XP_040702175.1">
    <property type="nucleotide sequence ID" value="XM_040843489.1"/>
</dbReference>
<feature type="domain" description="Zn(2)-C6 fungal-type" evidence="7">
    <location>
        <begin position="12"/>
        <end position="48"/>
    </location>
</feature>
<evidence type="ECO:0000256" key="6">
    <source>
        <dbReference type="SAM" id="MobiDB-lite"/>
    </source>
</evidence>
<dbReference type="GO" id="GO:0008270">
    <property type="term" value="F:zinc ion binding"/>
    <property type="evidence" value="ECO:0007669"/>
    <property type="project" value="InterPro"/>
</dbReference>
<protein>
    <recommendedName>
        <fullName evidence="7">Zn(2)-C6 fungal-type domain-containing protein</fullName>
    </recommendedName>
</protein>
<dbReference type="InterPro" id="IPR036864">
    <property type="entry name" value="Zn2-C6_fun-type_DNA-bd_sf"/>
</dbReference>